<dbReference type="Gene3D" id="1.20.810.10">
    <property type="entry name" value="Cytochrome Bc1 Complex, Chain C"/>
    <property type="match status" value="1"/>
</dbReference>
<dbReference type="GO" id="GO:0009055">
    <property type="term" value="F:electron transfer activity"/>
    <property type="evidence" value="ECO:0007669"/>
    <property type="project" value="InterPro"/>
</dbReference>
<feature type="non-terminal residue" evidence="1">
    <location>
        <position position="1"/>
    </location>
</feature>
<dbReference type="SUPFAM" id="SSF81648">
    <property type="entry name" value="a domain/subunit of cytochrome bc1 complex (Ubiquinol-cytochrome c reductase)"/>
    <property type="match status" value="1"/>
</dbReference>
<proteinExistence type="predicted"/>
<dbReference type="InterPro" id="IPR027387">
    <property type="entry name" value="Cytb/b6-like_sf"/>
</dbReference>
<keyword evidence="2" id="KW-1185">Reference proteome</keyword>
<dbReference type="Proteomes" id="UP000580879">
    <property type="component" value="Unassembled WGS sequence"/>
</dbReference>
<protein>
    <submittedName>
        <fullName evidence="1">CYB protein</fullName>
    </submittedName>
</protein>
<dbReference type="InterPro" id="IPR036150">
    <property type="entry name" value="Cyt_b/b6_C_sf"/>
</dbReference>
<name>A0A7K6QXY1_9PASS</name>
<evidence type="ECO:0000313" key="1">
    <source>
        <dbReference type="EMBL" id="NWW78428.1"/>
    </source>
</evidence>
<comment type="caution">
    <text evidence="1">The sequence shown here is derived from an EMBL/GenBank/DDBJ whole genome shotgun (WGS) entry which is preliminary data.</text>
</comment>
<reference evidence="1 2" key="1">
    <citation type="submission" date="2019-09" db="EMBL/GenBank/DDBJ databases">
        <title>Bird 10,000 Genomes (B10K) Project - Family phase.</title>
        <authorList>
            <person name="Zhang G."/>
        </authorList>
    </citation>
    <scope>NUCLEOTIDE SEQUENCE [LARGE SCALE GENOMIC DNA]</scope>
    <source>
        <strain evidence="1">B10K-DU-029-53</strain>
    </source>
</reference>
<dbReference type="EMBL" id="VZRZ01005890">
    <property type="protein sequence ID" value="NWW78428.1"/>
    <property type="molecule type" value="Genomic_DNA"/>
</dbReference>
<dbReference type="AlphaFoldDB" id="A0A7K6QXY1"/>
<accession>A0A7K6QXY1</accession>
<evidence type="ECO:0000313" key="2">
    <source>
        <dbReference type="Proteomes" id="UP000580879"/>
    </source>
</evidence>
<dbReference type="GO" id="GO:0016491">
    <property type="term" value="F:oxidoreductase activity"/>
    <property type="evidence" value="ECO:0007669"/>
    <property type="project" value="InterPro"/>
</dbReference>
<feature type="non-terminal residue" evidence="1">
    <location>
        <position position="52"/>
    </location>
</feature>
<dbReference type="GO" id="GO:0016020">
    <property type="term" value="C:membrane"/>
    <property type="evidence" value="ECO:0007669"/>
    <property type="project" value="InterPro"/>
</dbReference>
<sequence>TFLHPTFLHESGSNKPQGMVSNCGKIPFHPYLSIKDILLFILMFLPLNPPTY</sequence>
<organism evidence="1 2">
    <name type="scientific">Climacteris rufus</name>
    <name type="common">rufous treecreeper</name>
    <dbReference type="NCBI Taxonomy" id="47695"/>
    <lineage>
        <taxon>Eukaryota</taxon>
        <taxon>Metazoa</taxon>
        <taxon>Chordata</taxon>
        <taxon>Craniata</taxon>
        <taxon>Vertebrata</taxon>
        <taxon>Euteleostomi</taxon>
        <taxon>Archelosauria</taxon>
        <taxon>Archosauria</taxon>
        <taxon>Dinosauria</taxon>
        <taxon>Saurischia</taxon>
        <taxon>Theropoda</taxon>
        <taxon>Coelurosauria</taxon>
        <taxon>Aves</taxon>
        <taxon>Neognathae</taxon>
        <taxon>Neoaves</taxon>
        <taxon>Telluraves</taxon>
        <taxon>Australaves</taxon>
        <taxon>Passeriformes</taxon>
        <taxon>Climacteridae</taxon>
        <taxon>Climacteris</taxon>
    </lineage>
</organism>
<gene>
    <name evidence="1" type="primary">Mtcyb_1</name>
    <name evidence="1" type="ORF">CLIRUF_R07037</name>
</gene>
<dbReference type="OrthoDB" id="244at2759"/>